<dbReference type="InterPro" id="IPR027417">
    <property type="entry name" value="P-loop_NTPase"/>
</dbReference>
<dbReference type="Pfam" id="PF00005">
    <property type="entry name" value="ABC_tran"/>
    <property type="match status" value="1"/>
</dbReference>
<proteinExistence type="predicted"/>
<dbReference type="InterPro" id="IPR003439">
    <property type="entry name" value="ABC_transporter-like_ATP-bd"/>
</dbReference>
<dbReference type="Gene3D" id="3.40.50.300">
    <property type="entry name" value="P-loop containing nucleotide triphosphate hydrolases"/>
    <property type="match status" value="1"/>
</dbReference>
<dbReference type="InterPro" id="IPR010230">
    <property type="entry name" value="FeS-cluster_ATPase_SufC"/>
</dbReference>
<dbReference type="RefSeq" id="YP_009550811.1">
    <property type="nucleotide sequence ID" value="NC_040297.1"/>
</dbReference>
<dbReference type="SUPFAM" id="SSF52540">
    <property type="entry name" value="P-loop containing nucleoside triphosphate hydrolases"/>
    <property type="match status" value="1"/>
</dbReference>
<keyword evidence="2 4" id="KW-0067">ATP-binding</keyword>
<dbReference type="EMBL" id="MK281455">
    <property type="protein sequence ID" value="QAA11742.1"/>
    <property type="molecule type" value="Genomic_DNA"/>
</dbReference>
<evidence type="ECO:0000256" key="1">
    <source>
        <dbReference type="ARBA" id="ARBA00022741"/>
    </source>
</evidence>
<dbReference type="AlphaFoldDB" id="A0A451FMU7"/>
<sequence>MKSNENILAIKNLKATTETFEKKKGSKIILQGVNLNVAPGEIHIIMGPNGSGKSTLSKILSGHPAYNFLHGSVQFRQTKLIDCLSETRSRMGIFLGFQYPIEIAGVTNQDFLWLAYQSRYLKKSSSALNNIRFANLIINYTNLLKMKQSFLPRPLNQGFSGGEKKKNEVLQLCLLGSELGVLDEIDSGLDVDALKTLTKTILAQHIENSLINIYLLQTKSLIFITHYRRLLDYVSPDHVQVMKDGRIICHGFYELAKTLDRKGYDWLSDIGPSLAIENKINRFKHKICR</sequence>
<gene>
    <name evidence="4" type="primary">sufC</name>
</gene>
<dbReference type="PANTHER" id="PTHR43204">
    <property type="entry name" value="ABC TRANSPORTER I FAMILY MEMBER 6, CHLOROPLASTIC"/>
    <property type="match status" value="1"/>
</dbReference>
<accession>A0A451FMU7</accession>
<dbReference type="PROSITE" id="PS50893">
    <property type="entry name" value="ABC_TRANSPORTER_2"/>
    <property type="match status" value="1"/>
</dbReference>
<evidence type="ECO:0000256" key="2">
    <source>
        <dbReference type="ARBA" id="ARBA00022840"/>
    </source>
</evidence>
<organism evidence="4">
    <name type="scientific">Eustigmatophyceae sp. Mont 10/10-1w</name>
    <dbReference type="NCBI Taxonomy" id="2506145"/>
    <lineage>
        <taxon>Eukaryota</taxon>
        <taxon>Sar</taxon>
        <taxon>Stramenopiles</taxon>
        <taxon>Ochrophyta</taxon>
        <taxon>Eustigmatophyceae</taxon>
    </lineage>
</organism>
<name>A0A451FMU7_9STRA</name>
<reference evidence="4" key="1">
    <citation type="journal article" date="2019" name="Genome Biol. Evol.">
        <title>Plastid Genomes and Proteins Illuminate the Evolution of Eustigmatophyte Algae and Their Bacterial Endosymbionts.</title>
        <authorList>
            <person name="Sevcikova T."/>
            <person name="Yurchenko T."/>
            <person name="Fawley K.P."/>
            <person name="Amaral R."/>
            <person name="Strnad H."/>
            <person name="Santos L.M."/>
            <person name="Fawley M.W."/>
            <person name="Elias M."/>
        </authorList>
    </citation>
    <scope>NUCLEOTIDE SEQUENCE</scope>
</reference>
<keyword evidence="4" id="KW-0934">Plastid</keyword>
<dbReference type="GeneID" id="38947895"/>
<dbReference type="PANTHER" id="PTHR43204:SF1">
    <property type="entry name" value="ABC TRANSPORTER I FAMILY MEMBER 6, CHLOROPLASTIC"/>
    <property type="match status" value="1"/>
</dbReference>
<geneLocation type="plastid" evidence="4"/>
<feature type="domain" description="ABC transporter" evidence="3">
    <location>
        <begin position="8"/>
        <end position="269"/>
    </location>
</feature>
<dbReference type="GO" id="GO:0005524">
    <property type="term" value="F:ATP binding"/>
    <property type="evidence" value="ECO:0007669"/>
    <property type="project" value="UniProtKB-KW"/>
</dbReference>
<evidence type="ECO:0000259" key="3">
    <source>
        <dbReference type="PROSITE" id="PS50893"/>
    </source>
</evidence>
<dbReference type="NCBIfam" id="TIGR01978">
    <property type="entry name" value="sufC"/>
    <property type="match status" value="1"/>
</dbReference>
<dbReference type="GO" id="GO:0016887">
    <property type="term" value="F:ATP hydrolysis activity"/>
    <property type="evidence" value="ECO:0007669"/>
    <property type="project" value="InterPro"/>
</dbReference>
<dbReference type="InterPro" id="IPR003593">
    <property type="entry name" value="AAA+_ATPase"/>
</dbReference>
<protein>
    <submittedName>
        <fullName evidence="4">Iron-sulfur cluster formation ABC transporter ATP-binding subunit</fullName>
    </submittedName>
</protein>
<evidence type="ECO:0000313" key="4">
    <source>
        <dbReference type="EMBL" id="QAA11742.1"/>
    </source>
</evidence>
<keyword evidence="1" id="KW-0547">Nucleotide-binding</keyword>
<dbReference type="SMART" id="SM00382">
    <property type="entry name" value="AAA"/>
    <property type="match status" value="1"/>
</dbReference>